<dbReference type="InterPro" id="IPR049043">
    <property type="entry name" value="WHD_RIOX1"/>
</dbReference>
<dbReference type="Gene3D" id="3.90.930.40">
    <property type="match status" value="1"/>
</dbReference>
<keyword evidence="9 14" id="KW-0805">Transcription regulation</keyword>
<keyword evidence="4 14" id="KW-0479">Metal-binding</keyword>
<comment type="function">
    <text evidence="12">Oxygenase that can act as both a histone lysine demethylase and a ribosomal histidine hydroxylase. Specifically demethylates 'Lys-4' (H3K4me) and 'Lys-36' (H3K36me) of histone H3, thereby playing a central role in histone code.</text>
</comment>
<evidence type="ECO:0000256" key="1">
    <source>
        <dbReference type="ARBA" id="ARBA00004123"/>
    </source>
</evidence>
<name>A0A151WYK4_9HYME</name>
<evidence type="ECO:0000256" key="4">
    <source>
        <dbReference type="ARBA" id="ARBA00022723"/>
    </source>
</evidence>
<dbReference type="GO" id="GO:0032453">
    <property type="term" value="F:histone H3K4 demethylase activity"/>
    <property type="evidence" value="ECO:0007669"/>
    <property type="project" value="TreeGrafter"/>
</dbReference>
<dbReference type="GO" id="GO:0140680">
    <property type="term" value="F:histone H3K36me/H3K36me2 demethylase activity"/>
    <property type="evidence" value="ECO:0007669"/>
    <property type="project" value="UniProtKB-EC"/>
</dbReference>
<dbReference type="PANTHER" id="PTHR13096:SF8">
    <property type="entry name" value="RIBOSOMAL OXYGENASE 1"/>
    <property type="match status" value="1"/>
</dbReference>
<evidence type="ECO:0000259" key="16">
    <source>
        <dbReference type="PROSITE" id="PS51184"/>
    </source>
</evidence>
<organism evidence="17 18">
    <name type="scientific">Mycetomoellerius zeteki</name>
    <dbReference type="NCBI Taxonomy" id="64791"/>
    <lineage>
        <taxon>Eukaryota</taxon>
        <taxon>Metazoa</taxon>
        <taxon>Ecdysozoa</taxon>
        <taxon>Arthropoda</taxon>
        <taxon>Hexapoda</taxon>
        <taxon>Insecta</taxon>
        <taxon>Pterygota</taxon>
        <taxon>Neoptera</taxon>
        <taxon>Endopterygota</taxon>
        <taxon>Hymenoptera</taxon>
        <taxon>Apocrita</taxon>
        <taxon>Aculeata</taxon>
        <taxon>Formicoidea</taxon>
        <taxon>Formicidae</taxon>
        <taxon>Myrmicinae</taxon>
        <taxon>Mycetomoellerius</taxon>
    </lineage>
</organism>
<evidence type="ECO:0000256" key="14">
    <source>
        <dbReference type="RuleBase" id="RU366061"/>
    </source>
</evidence>
<dbReference type="Pfam" id="PF21233">
    <property type="entry name" value="WHD_RIOX1"/>
    <property type="match status" value="1"/>
</dbReference>
<dbReference type="EC" id="1.14.11.27" evidence="14"/>
<evidence type="ECO:0000256" key="3">
    <source>
        <dbReference type="ARBA" id="ARBA00022491"/>
    </source>
</evidence>
<evidence type="ECO:0000256" key="7">
    <source>
        <dbReference type="ARBA" id="ARBA00023002"/>
    </source>
</evidence>
<dbReference type="InterPro" id="IPR039994">
    <property type="entry name" value="NO66-like"/>
</dbReference>
<dbReference type="GO" id="GO:0032259">
    <property type="term" value="P:methylation"/>
    <property type="evidence" value="ECO:0007669"/>
    <property type="project" value="UniProtKB-KW"/>
</dbReference>
<evidence type="ECO:0000256" key="10">
    <source>
        <dbReference type="ARBA" id="ARBA00023163"/>
    </source>
</evidence>
<dbReference type="Pfam" id="PF08007">
    <property type="entry name" value="JmjC_2"/>
    <property type="match status" value="1"/>
</dbReference>
<evidence type="ECO:0000256" key="8">
    <source>
        <dbReference type="ARBA" id="ARBA00023004"/>
    </source>
</evidence>
<dbReference type="SUPFAM" id="SSF51197">
    <property type="entry name" value="Clavaminate synthase-like"/>
    <property type="match status" value="1"/>
</dbReference>
<dbReference type="Gene3D" id="2.60.120.650">
    <property type="entry name" value="Cupin"/>
    <property type="match status" value="1"/>
</dbReference>
<reference evidence="17 18" key="1">
    <citation type="submission" date="2015-09" db="EMBL/GenBank/DDBJ databases">
        <title>Trachymyrmex zeteki WGS genome.</title>
        <authorList>
            <person name="Nygaard S."/>
            <person name="Hu H."/>
            <person name="Boomsma J."/>
            <person name="Zhang G."/>
        </authorList>
    </citation>
    <scope>NUCLEOTIDE SEQUENCE [LARGE SCALE GENOMIC DNA]</scope>
    <source>
        <strain evidence="17">Tzet28-1</strain>
        <tissue evidence="17">Whole body</tissue>
    </source>
</reference>
<keyword evidence="17" id="KW-0489">Methyltransferase</keyword>
<evidence type="ECO:0000256" key="6">
    <source>
        <dbReference type="ARBA" id="ARBA00022964"/>
    </source>
</evidence>
<dbReference type="Proteomes" id="UP000075809">
    <property type="component" value="Unassembled WGS sequence"/>
</dbReference>
<accession>A0A151WYK4</accession>
<dbReference type="STRING" id="64791.A0A151WYK4"/>
<feature type="region of interest" description="Disordered" evidence="15">
    <location>
        <begin position="98"/>
        <end position="134"/>
    </location>
</feature>
<comment type="catalytic activity">
    <reaction evidence="13 14">
        <text>N(6),N(6)-dimethyl-L-lysyl(36)-[histone H3] + 2 2-oxoglutarate + 2 O2 = L-lysyl(36)-[histone H3] + 2 formaldehyde + 2 succinate + 2 CO2</text>
        <dbReference type="Rhea" id="RHEA:42032"/>
        <dbReference type="Rhea" id="RHEA-COMP:9785"/>
        <dbReference type="Rhea" id="RHEA-COMP:9787"/>
        <dbReference type="ChEBI" id="CHEBI:15379"/>
        <dbReference type="ChEBI" id="CHEBI:16526"/>
        <dbReference type="ChEBI" id="CHEBI:16810"/>
        <dbReference type="ChEBI" id="CHEBI:16842"/>
        <dbReference type="ChEBI" id="CHEBI:29969"/>
        <dbReference type="ChEBI" id="CHEBI:30031"/>
        <dbReference type="ChEBI" id="CHEBI:61976"/>
        <dbReference type="EC" id="1.14.11.27"/>
    </reaction>
</comment>
<keyword evidence="7 14" id="KW-0560">Oxidoreductase</keyword>
<dbReference type="FunFam" id="3.90.930.40:FF:000001">
    <property type="entry name" value="ribosomal oxygenase 1 isoform X1"/>
    <property type="match status" value="1"/>
</dbReference>
<protein>
    <recommendedName>
        <fullName evidence="14">Bifunctional lysine-specific demethylase and histidyl-hydroxylase</fullName>
        <ecNumber evidence="14">1.14.11.27</ecNumber>
    </recommendedName>
</protein>
<comment type="cofactor">
    <cofactor evidence="14">
        <name>Fe(2+)</name>
        <dbReference type="ChEBI" id="CHEBI:29033"/>
    </cofactor>
    <text evidence="14">Binds 1 Fe(2+) ion per subunit.</text>
</comment>
<dbReference type="PANTHER" id="PTHR13096">
    <property type="entry name" value="MINA53 MYC INDUCED NUCLEAR ANTIGEN"/>
    <property type="match status" value="1"/>
</dbReference>
<keyword evidence="11 14" id="KW-0539">Nucleus</keyword>
<evidence type="ECO:0000256" key="12">
    <source>
        <dbReference type="ARBA" id="ARBA00025670"/>
    </source>
</evidence>
<dbReference type="Gene3D" id="1.10.10.1500">
    <property type="entry name" value="JmjC domain-containing ribosomal oxygenase (ROX), dimer domain"/>
    <property type="match status" value="1"/>
</dbReference>
<dbReference type="EMBL" id="KQ982652">
    <property type="protein sequence ID" value="KYQ52775.1"/>
    <property type="molecule type" value="Genomic_DNA"/>
</dbReference>
<evidence type="ECO:0000256" key="15">
    <source>
        <dbReference type="SAM" id="MobiDB-lite"/>
    </source>
</evidence>
<dbReference type="GO" id="GO:0008168">
    <property type="term" value="F:methyltransferase activity"/>
    <property type="evidence" value="ECO:0007669"/>
    <property type="project" value="UniProtKB-KW"/>
</dbReference>
<dbReference type="AlphaFoldDB" id="A0A151WYK4"/>
<evidence type="ECO:0000256" key="2">
    <source>
        <dbReference type="ARBA" id="ARBA00010309"/>
    </source>
</evidence>
<keyword evidence="6 14" id="KW-0223">Dioxygenase</keyword>
<gene>
    <name evidence="17" type="ORF">ALC60_08064</name>
</gene>
<dbReference type="PROSITE" id="PS51184">
    <property type="entry name" value="JMJC"/>
    <property type="match status" value="1"/>
</dbReference>
<evidence type="ECO:0000256" key="13">
    <source>
        <dbReference type="ARBA" id="ARBA00047915"/>
    </source>
</evidence>
<proteinExistence type="inferred from homology"/>
<sequence length="605" mass="69830">MEPMSAFAMYNAVKRKNTEQLLNKKKKKQKVFDKKRKDVKQANIKKEMGCKGVLSKSKSKIMKEKNKKNKKAAKKKRGTVQIIHAKNIRTESRENILNDTNSSHLNTNANSSHLNTNANSSNLNTGTNSNHLNKSSSDLINAVEINKNDPIQRNPVDDCQQLFKWLVYPLTVKEFFERNWEKNPTFIQRDMCNFYKLLLSMSIFEETLKNNNILFTKNLDITSYSNGVRETHNPPGRAYSSVVWDYFRNNCSVRMLNPQIFIPRIHALNATLQEFFGCFVGANIYLTPPNSQGFAPHYDDVEAFILQVEGKKRWKLYKPLKQSARLTRYSSKNFHESELGELILDKVINAGDLLYLPRGTIHQAMALDTYSLHITVSVYQRNSWCDLLEKVLPQALKQASKKDIRFRKGVPMNYLSYVGSAYDESQRKDRFKTNVKKLITLLLEHIDVDHAADLMAKGHIHDSLPPYLFKPERRCSILEAGDVLGSNGLVKHYGQIRLSTEIRLLRLYSIRLIKEAKVYKIYYSTENSKVYHKYEPQCLEIDKEFVPAIKQIIAAYPNFISVKELLIGNADTKIQVVKDLWEKNIIITKIPLNSVSLKKDKEEPK</sequence>
<evidence type="ECO:0000256" key="9">
    <source>
        <dbReference type="ARBA" id="ARBA00023015"/>
    </source>
</evidence>
<keyword evidence="10 14" id="KW-0804">Transcription</keyword>
<keyword evidence="3" id="KW-0678">Repressor</keyword>
<keyword evidence="8 14" id="KW-0408">Iron</keyword>
<feature type="domain" description="JmjC" evidence="16">
    <location>
        <begin position="251"/>
        <end position="395"/>
    </location>
</feature>
<dbReference type="GO" id="GO:0005506">
    <property type="term" value="F:iron ion binding"/>
    <property type="evidence" value="ECO:0007669"/>
    <property type="project" value="UniProtKB-UniRule"/>
</dbReference>
<dbReference type="InterPro" id="IPR003347">
    <property type="entry name" value="JmjC_dom"/>
</dbReference>
<keyword evidence="5" id="KW-0156">Chromatin regulator</keyword>
<evidence type="ECO:0000313" key="17">
    <source>
        <dbReference type="EMBL" id="KYQ52775.1"/>
    </source>
</evidence>
<evidence type="ECO:0000256" key="5">
    <source>
        <dbReference type="ARBA" id="ARBA00022853"/>
    </source>
</evidence>
<dbReference type="GO" id="GO:0005730">
    <property type="term" value="C:nucleolus"/>
    <property type="evidence" value="ECO:0007669"/>
    <property type="project" value="TreeGrafter"/>
</dbReference>
<evidence type="ECO:0000256" key="11">
    <source>
        <dbReference type="ARBA" id="ARBA00023242"/>
    </source>
</evidence>
<keyword evidence="18" id="KW-1185">Reference proteome</keyword>
<evidence type="ECO:0000313" key="18">
    <source>
        <dbReference type="Proteomes" id="UP000075809"/>
    </source>
</evidence>
<feature type="compositionally biased region" description="Low complexity" evidence="15">
    <location>
        <begin position="100"/>
        <end position="133"/>
    </location>
</feature>
<comment type="subcellular location">
    <subcellularLocation>
        <location evidence="1 14">Nucleus</location>
    </subcellularLocation>
</comment>
<comment type="similarity">
    <text evidence="2">Belongs to the ROX family. NO66 subfamily.</text>
</comment>
<keyword evidence="17" id="KW-0808">Transferase</keyword>